<sequence>MAKGMKVQVLRRNRSYLKRVQTGSVQESLKGKASLGSLKPWPEQALVSFVVLPREKQILVLDSKVGSLTKPPTEDAVVKMWKILQEIDNNMGAKQWLFATNTQKDVLQPKNSYDSGVSAFLPDLWFLSHLNNVHAFQCNIILELHKSWADFHYHLSRQTIITLLSIIKGTILVVHLEVLMAIAVSVSSSWTQ</sequence>
<organism evidence="1 2">
    <name type="scientific">Porites evermanni</name>
    <dbReference type="NCBI Taxonomy" id="104178"/>
    <lineage>
        <taxon>Eukaryota</taxon>
        <taxon>Metazoa</taxon>
        <taxon>Cnidaria</taxon>
        <taxon>Anthozoa</taxon>
        <taxon>Hexacorallia</taxon>
        <taxon>Scleractinia</taxon>
        <taxon>Fungiina</taxon>
        <taxon>Poritidae</taxon>
        <taxon>Porites</taxon>
    </lineage>
</organism>
<evidence type="ECO:0000313" key="1">
    <source>
        <dbReference type="EMBL" id="CAH3019745.1"/>
    </source>
</evidence>
<dbReference type="Proteomes" id="UP001159427">
    <property type="component" value="Unassembled WGS sequence"/>
</dbReference>
<gene>
    <name evidence="1" type="ORF">PEVE_00003950</name>
</gene>
<comment type="caution">
    <text evidence="1">The sequence shown here is derived from an EMBL/GenBank/DDBJ whole genome shotgun (WGS) entry which is preliminary data.</text>
</comment>
<protein>
    <submittedName>
        <fullName evidence="1">Uncharacterized protein</fullName>
    </submittedName>
</protein>
<proteinExistence type="predicted"/>
<accession>A0ABN8LV56</accession>
<dbReference type="EMBL" id="CALNXI010000124">
    <property type="protein sequence ID" value="CAH3019745.1"/>
    <property type="molecule type" value="Genomic_DNA"/>
</dbReference>
<name>A0ABN8LV56_9CNID</name>
<evidence type="ECO:0000313" key="2">
    <source>
        <dbReference type="Proteomes" id="UP001159427"/>
    </source>
</evidence>
<keyword evidence="2" id="KW-1185">Reference proteome</keyword>
<reference evidence="1 2" key="1">
    <citation type="submission" date="2022-05" db="EMBL/GenBank/DDBJ databases">
        <authorList>
            <consortium name="Genoscope - CEA"/>
            <person name="William W."/>
        </authorList>
    </citation>
    <scope>NUCLEOTIDE SEQUENCE [LARGE SCALE GENOMIC DNA]</scope>
</reference>